<proteinExistence type="predicted"/>
<evidence type="ECO:0000313" key="4">
    <source>
        <dbReference type="Proteomes" id="UP001341281"/>
    </source>
</evidence>
<dbReference type="PANTHER" id="PTHR34709">
    <property type="entry name" value="OS10G0396666 PROTEIN"/>
    <property type="match status" value="1"/>
</dbReference>
<dbReference type="PANTHER" id="PTHR34709:SF68">
    <property type="entry name" value="OS07G0550432 PROTEIN"/>
    <property type="match status" value="1"/>
</dbReference>
<dbReference type="PROSITE" id="PS50181">
    <property type="entry name" value="FBOX"/>
    <property type="match status" value="1"/>
</dbReference>
<evidence type="ECO:0000259" key="2">
    <source>
        <dbReference type="PROSITE" id="PS50181"/>
    </source>
</evidence>
<feature type="region of interest" description="Disordered" evidence="1">
    <location>
        <begin position="339"/>
        <end position="364"/>
    </location>
</feature>
<dbReference type="EMBL" id="CP144745">
    <property type="protein sequence ID" value="WVZ50865.1"/>
    <property type="molecule type" value="Genomic_DNA"/>
</dbReference>
<evidence type="ECO:0000256" key="1">
    <source>
        <dbReference type="SAM" id="MobiDB-lite"/>
    </source>
</evidence>
<reference evidence="3 4" key="1">
    <citation type="submission" date="2024-02" db="EMBL/GenBank/DDBJ databases">
        <title>High-quality chromosome-scale genome assembly of Pensacola bahiagrass (Paspalum notatum Flugge var. saurae).</title>
        <authorList>
            <person name="Vega J.M."/>
            <person name="Podio M."/>
            <person name="Orjuela J."/>
            <person name="Siena L.A."/>
            <person name="Pessino S.C."/>
            <person name="Combes M.C."/>
            <person name="Mariac C."/>
            <person name="Albertini E."/>
            <person name="Pupilli F."/>
            <person name="Ortiz J.P.A."/>
            <person name="Leblanc O."/>
        </authorList>
    </citation>
    <scope>NUCLEOTIDE SEQUENCE [LARGE SCALE GENOMIC DNA]</scope>
    <source>
        <strain evidence="3">R1</strain>
        <tissue evidence="3">Leaf</tissue>
    </source>
</reference>
<organism evidence="3 4">
    <name type="scientific">Paspalum notatum var. saurae</name>
    <dbReference type="NCBI Taxonomy" id="547442"/>
    <lineage>
        <taxon>Eukaryota</taxon>
        <taxon>Viridiplantae</taxon>
        <taxon>Streptophyta</taxon>
        <taxon>Embryophyta</taxon>
        <taxon>Tracheophyta</taxon>
        <taxon>Spermatophyta</taxon>
        <taxon>Magnoliopsida</taxon>
        <taxon>Liliopsida</taxon>
        <taxon>Poales</taxon>
        <taxon>Poaceae</taxon>
        <taxon>PACMAD clade</taxon>
        <taxon>Panicoideae</taxon>
        <taxon>Andropogonodae</taxon>
        <taxon>Paspaleae</taxon>
        <taxon>Paspalinae</taxon>
        <taxon>Paspalum</taxon>
    </lineage>
</organism>
<dbReference type="Proteomes" id="UP001341281">
    <property type="component" value="Chromosome 01"/>
</dbReference>
<dbReference type="InterPro" id="IPR036047">
    <property type="entry name" value="F-box-like_dom_sf"/>
</dbReference>
<dbReference type="InterPro" id="IPR055312">
    <property type="entry name" value="FBL15-like"/>
</dbReference>
<dbReference type="Gene3D" id="1.20.1280.50">
    <property type="match status" value="1"/>
</dbReference>
<accession>A0AAQ3SIS5</accession>
<gene>
    <name evidence="3" type="ORF">U9M48_002076</name>
</gene>
<dbReference type="SUPFAM" id="SSF81383">
    <property type="entry name" value="F-box domain"/>
    <property type="match status" value="1"/>
</dbReference>
<sequence length="488" mass="54385">MGEDRRRVCFSTGEDRISKLPDELLHEVLVRLGSARAAARTSMVSRHWRHLWAHLPALSFDASSEQAPPSPPRRPVRLLLRSSPTLRRLHISLYADECRRYYVAPGQLARWLRFASQYVVGELYIGLGRLVEWGGEEAGTELDLPACGRAKTIVLRLDGAWRLRLPPAISFASLTRLFIHGARVDGGELTALVCTQCPRLKNLCLFVELNTRRLDVVAPWLEEVTLYHGHEVRICAPKLQEVSWRGDGFDTRHLQFQDVSRCIRWLEIGGIGSAPGSLLRRFDQVEELSFNISIPQRYSCRLPSCPCRLEASHRVDGISLNSLEEIESVGSFCKGRIQRGAGSAPAPPTGNSPARDFSSSPPPRVAAAYLRRPHASHHHYLAAAGLPRRPFSLSALCRPVPCALPRRDPLHGHRRCMPWPSSPRSMTIMALPAPAEVVGTWPPSPRSMSAITRAALHSRHRRSQLTWPPLPHAGLELPLPLSQSAMPS</sequence>
<dbReference type="InterPro" id="IPR001810">
    <property type="entry name" value="F-box_dom"/>
</dbReference>
<dbReference type="AlphaFoldDB" id="A0AAQ3SIS5"/>
<keyword evidence="4" id="KW-1185">Reference proteome</keyword>
<name>A0AAQ3SIS5_PASNO</name>
<protein>
    <recommendedName>
        <fullName evidence="2">F-box domain-containing protein</fullName>
    </recommendedName>
</protein>
<feature type="domain" description="F-box" evidence="2">
    <location>
        <begin position="14"/>
        <end position="51"/>
    </location>
</feature>
<dbReference type="Pfam" id="PF00646">
    <property type="entry name" value="F-box"/>
    <property type="match status" value="1"/>
</dbReference>
<evidence type="ECO:0000313" key="3">
    <source>
        <dbReference type="EMBL" id="WVZ50865.1"/>
    </source>
</evidence>